<dbReference type="Gene3D" id="1.20.1070.10">
    <property type="entry name" value="Rhodopsin 7-helix transmembrane proteins"/>
    <property type="match status" value="1"/>
</dbReference>
<feature type="transmembrane region" description="Helical" evidence="1">
    <location>
        <begin position="86"/>
        <end position="108"/>
    </location>
</feature>
<keyword evidence="1" id="KW-0812">Transmembrane</keyword>
<dbReference type="PANTHER" id="PTHR22718:SF11">
    <property type="entry name" value="7TM GPCR SERPENTINE RECEPTOR CLASS X (SRX) DOMAIN-CONTAINING PROTEIN"/>
    <property type="match status" value="1"/>
</dbReference>
<feature type="transmembrane region" description="Helical" evidence="1">
    <location>
        <begin position="180"/>
        <end position="204"/>
    </location>
</feature>
<reference evidence="3" key="1">
    <citation type="submission" date="2022-11" db="UniProtKB">
        <authorList>
            <consortium name="WormBaseParasite"/>
        </authorList>
    </citation>
    <scope>IDENTIFICATION</scope>
</reference>
<evidence type="ECO:0000313" key="3">
    <source>
        <dbReference type="WBParaSite" id="nRc.2.0.1.t39018-RA"/>
    </source>
</evidence>
<keyword evidence="2" id="KW-1185">Reference proteome</keyword>
<dbReference type="AlphaFoldDB" id="A0A915KLW2"/>
<evidence type="ECO:0000313" key="2">
    <source>
        <dbReference type="Proteomes" id="UP000887565"/>
    </source>
</evidence>
<dbReference type="Pfam" id="PF10321">
    <property type="entry name" value="7TM_GPCR_Srt"/>
    <property type="match status" value="1"/>
</dbReference>
<keyword evidence="1" id="KW-1133">Transmembrane helix</keyword>
<dbReference type="SUPFAM" id="SSF81321">
    <property type="entry name" value="Family A G protein-coupled receptor-like"/>
    <property type="match status" value="1"/>
</dbReference>
<dbReference type="PANTHER" id="PTHR22718">
    <property type="entry name" value="SERPENTINE RECEPTOR, CLASS X"/>
    <property type="match status" value="1"/>
</dbReference>
<accession>A0A915KLW2</accession>
<feature type="transmembrane region" description="Helical" evidence="1">
    <location>
        <begin position="44"/>
        <end position="65"/>
    </location>
</feature>
<dbReference type="WBParaSite" id="nRc.2.0.1.t39018-RA">
    <property type="protein sequence ID" value="nRc.2.0.1.t39018-RA"/>
    <property type="gene ID" value="nRc.2.0.1.g39018"/>
</dbReference>
<proteinExistence type="predicted"/>
<sequence>MCKAYYKFTIFMIFVEMTQLISVGVAPASFLLRHSTDPLWLNHVFGAIVSASWFTYSFLIHMIAVNRFVCMYFQPNVVKVVFSDRNVHLIIVSAYFYGLVWLLLFLTAGKVSFDLSSFVYLYEKDTFSQKIRSVEIVVDVGNGIAILCWYILIFLKLKAKNNQITDRTISARNAKVEMKVFIQAALLCFMTCFLIFTWFVIPIITDNDWVDLGTNYVWLLVASLNAILYLTFNKNPPSRAPVYTNIEGGAAPLIG</sequence>
<feature type="transmembrane region" description="Helical" evidence="1">
    <location>
        <begin position="216"/>
        <end position="232"/>
    </location>
</feature>
<organism evidence="2 3">
    <name type="scientific">Romanomermis culicivorax</name>
    <name type="common">Nematode worm</name>
    <dbReference type="NCBI Taxonomy" id="13658"/>
    <lineage>
        <taxon>Eukaryota</taxon>
        <taxon>Metazoa</taxon>
        <taxon>Ecdysozoa</taxon>
        <taxon>Nematoda</taxon>
        <taxon>Enoplea</taxon>
        <taxon>Dorylaimia</taxon>
        <taxon>Mermithida</taxon>
        <taxon>Mermithoidea</taxon>
        <taxon>Mermithidae</taxon>
        <taxon>Romanomermis</taxon>
    </lineage>
</organism>
<keyword evidence="1" id="KW-0472">Membrane</keyword>
<feature type="transmembrane region" description="Helical" evidence="1">
    <location>
        <begin position="140"/>
        <end position="159"/>
    </location>
</feature>
<protein>
    <submittedName>
        <fullName evidence="3">7TM_GPCR_Srx domain-containing protein</fullName>
    </submittedName>
</protein>
<feature type="transmembrane region" description="Helical" evidence="1">
    <location>
        <begin position="12"/>
        <end position="32"/>
    </location>
</feature>
<dbReference type="InterPro" id="IPR019425">
    <property type="entry name" value="7TM_GPCR_serpentine_rcpt_Srt"/>
</dbReference>
<dbReference type="OMA" id="AINTLWI"/>
<evidence type="ECO:0000256" key="1">
    <source>
        <dbReference type="SAM" id="Phobius"/>
    </source>
</evidence>
<dbReference type="Proteomes" id="UP000887565">
    <property type="component" value="Unplaced"/>
</dbReference>
<name>A0A915KLW2_ROMCU</name>